<dbReference type="EMBL" id="KQ242257">
    <property type="protein sequence ID" value="KNC79718.1"/>
    <property type="molecule type" value="Genomic_DNA"/>
</dbReference>
<dbReference type="RefSeq" id="XP_014153620.1">
    <property type="nucleotide sequence ID" value="XM_014298145.1"/>
</dbReference>
<feature type="compositionally biased region" description="Polar residues" evidence="1">
    <location>
        <begin position="275"/>
        <end position="312"/>
    </location>
</feature>
<feature type="transmembrane region" description="Helical" evidence="2">
    <location>
        <begin position="226"/>
        <end position="249"/>
    </location>
</feature>
<dbReference type="Proteomes" id="UP000054560">
    <property type="component" value="Unassembled WGS sequence"/>
</dbReference>
<sequence length="325" mass="36286">MNNEDSRKKHELVARDVFVQPTTLPVTHLDDGCVSGTVTSNNNAHDAADDVYHVNKSVVVGGKHLHPACPRCGQTDSYCYATVPFYLRSKWLYMRTTLIFIIIYVISFIVTYLLKVRTDQVYFFSYDVLGQVLVATITGGFIPFIFIPFVMRRQSRTTTHLIPIHESSMRASWVSRAIPTILNPQKWYTMLVLIGYTFVLFTFPLLLILGLVLGGDTHGLDKLAWALTYALFVASSHSLSFIMAFLWAANHRFHPVCKKNEIKSMAESTKLEKSLGQQSADHSAPSGQANAHTDAQNSVTSHTAMATPVSSTRLRIADETEPISV</sequence>
<keyword evidence="2" id="KW-1133">Transmembrane helix</keyword>
<keyword evidence="2" id="KW-0472">Membrane</keyword>
<feature type="transmembrane region" description="Helical" evidence="2">
    <location>
        <begin position="191"/>
        <end position="214"/>
    </location>
</feature>
<proteinExistence type="predicted"/>
<dbReference type="GeneID" id="25908397"/>
<evidence type="ECO:0000313" key="3">
    <source>
        <dbReference type="EMBL" id="KNC79718.1"/>
    </source>
</evidence>
<evidence type="ECO:0000256" key="1">
    <source>
        <dbReference type="SAM" id="MobiDB-lite"/>
    </source>
</evidence>
<evidence type="ECO:0000313" key="4">
    <source>
        <dbReference type="Proteomes" id="UP000054560"/>
    </source>
</evidence>
<feature type="region of interest" description="Disordered" evidence="1">
    <location>
        <begin position="274"/>
        <end position="312"/>
    </location>
</feature>
<feature type="transmembrane region" description="Helical" evidence="2">
    <location>
        <begin position="128"/>
        <end position="151"/>
    </location>
</feature>
<evidence type="ECO:0000256" key="2">
    <source>
        <dbReference type="SAM" id="Phobius"/>
    </source>
</evidence>
<dbReference type="AlphaFoldDB" id="A0A0L0FUV3"/>
<feature type="transmembrane region" description="Helical" evidence="2">
    <location>
        <begin position="97"/>
        <end position="116"/>
    </location>
</feature>
<reference evidence="3 4" key="1">
    <citation type="submission" date="2011-02" db="EMBL/GenBank/DDBJ databases">
        <title>The Genome Sequence of Sphaeroforma arctica JP610.</title>
        <authorList>
            <consortium name="The Broad Institute Genome Sequencing Platform"/>
            <person name="Russ C."/>
            <person name="Cuomo C."/>
            <person name="Young S.K."/>
            <person name="Zeng Q."/>
            <person name="Gargeya S."/>
            <person name="Alvarado L."/>
            <person name="Berlin A."/>
            <person name="Chapman S.B."/>
            <person name="Chen Z."/>
            <person name="Freedman E."/>
            <person name="Gellesch M."/>
            <person name="Goldberg J."/>
            <person name="Griggs A."/>
            <person name="Gujja S."/>
            <person name="Heilman E."/>
            <person name="Heiman D."/>
            <person name="Howarth C."/>
            <person name="Mehta T."/>
            <person name="Neiman D."/>
            <person name="Pearson M."/>
            <person name="Roberts A."/>
            <person name="Saif S."/>
            <person name="Shea T."/>
            <person name="Shenoy N."/>
            <person name="Sisk P."/>
            <person name="Stolte C."/>
            <person name="Sykes S."/>
            <person name="White J."/>
            <person name="Yandava C."/>
            <person name="Burger G."/>
            <person name="Gray M.W."/>
            <person name="Holland P.W.H."/>
            <person name="King N."/>
            <person name="Lang F.B.F."/>
            <person name="Roger A.J."/>
            <person name="Ruiz-Trillo I."/>
            <person name="Haas B."/>
            <person name="Nusbaum C."/>
            <person name="Birren B."/>
        </authorList>
    </citation>
    <scope>NUCLEOTIDE SEQUENCE [LARGE SCALE GENOMIC DNA]</scope>
    <source>
        <strain evidence="3 4">JP610</strain>
    </source>
</reference>
<organism evidence="3 4">
    <name type="scientific">Sphaeroforma arctica JP610</name>
    <dbReference type="NCBI Taxonomy" id="667725"/>
    <lineage>
        <taxon>Eukaryota</taxon>
        <taxon>Ichthyosporea</taxon>
        <taxon>Ichthyophonida</taxon>
        <taxon>Sphaeroforma</taxon>
    </lineage>
</organism>
<protein>
    <submittedName>
        <fullName evidence="3">Uncharacterized protein</fullName>
    </submittedName>
</protein>
<name>A0A0L0FUV3_9EUKA</name>
<accession>A0A0L0FUV3</accession>
<keyword evidence="4" id="KW-1185">Reference proteome</keyword>
<gene>
    <name evidence="3" type="ORF">SARC_07893</name>
</gene>
<keyword evidence="2" id="KW-0812">Transmembrane</keyword>